<dbReference type="SUPFAM" id="SSF54928">
    <property type="entry name" value="RNA-binding domain, RBD"/>
    <property type="match status" value="1"/>
</dbReference>
<dbReference type="OrthoDB" id="3643933at2759"/>
<evidence type="ECO:0008006" key="4">
    <source>
        <dbReference type="Google" id="ProtNLM"/>
    </source>
</evidence>
<dbReference type="GO" id="GO:0003676">
    <property type="term" value="F:nucleic acid binding"/>
    <property type="evidence" value="ECO:0007669"/>
    <property type="project" value="InterPro"/>
</dbReference>
<feature type="region of interest" description="Disordered" evidence="1">
    <location>
        <begin position="95"/>
        <end position="127"/>
    </location>
</feature>
<feature type="compositionally biased region" description="Basic and acidic residues" evidence="1">
    <location>
        <begin position="64"/>
        <end position="77"/>
    </location>
</feature>
<feature type="region of interest" description="Disordered" evidence="1">
    <location>
        <begin position="35"/>
        <end position="77"/>
    </location>
</feature>
<keyword evidence="3" id="KW-1185">Reference proteome</keyword>
<feature type="compositionally biased region" description="Basic and acidic residues" evidence="1">
    <location>
        <begin position="35"/>
        <end position="47"/>
    </location>
</feature>
<organism evidence="2 3">
    <name type="scientific">Cercospora zeae-maydis SCOH1-5</name>
    <dbReference type="NCBI Taxonomy" id="717836"/>
    <lineage>
        <taxon>Eukaryota</taxon>
        <taxon>Fungi</taxon>
        <taxon>Dikarya</taxon>
        <taxon>Ascomycota</taxon>
        <taxon>Pezizomycotina</taxon>
        <taxon>Dothideomycetes</taxon>
        <taxon>Dothideomycetidae</taxon>
        <taxon>Mycosphaerellales</taxon>
        <taxon>Mycosphaerellaceae</taxon>
        <taxon>Cercospora</taxon>
    </lineage>
</organism>
<dbReference type="Proteomes" id="UP000799539">
    <property type="component" value="Unassembled WGS sequence"/>
</dbReference>
<evidence type="ECO:0000313" key="2">
    <source>
        <dbReference type="EMBL" id="KAF2212591.1"/>
    </source>
</evidence>
<reference evidence="2" key="1">
    <citation type="journal article" date="2020" name="Stud. Mycol.">
        <title>101 Dothideomycetes genomes: a test case for predicting lifestyles and emergence of pathogens.</title>
        <authorList>
            <person name="Haridas S."/>
            <person name="Albert R."/>
            <person name="Binder M."/>
            <person name="Bloem J."/>
            <person name="Labutti K."/>
            <person name="Salamov A."/>
            <person name="Andreopoulos B."/>
            <person name="Baker S."/>
            <person name="Barry K."/>
            <person name="Bills G."/>
            <person name="Bluhm B."/>
            <person name="Cannon C."/>
            <person name="Castanera R."/>
            <person name="Culley D."/>
            <person name="Daum C."/>
            <person name="Ezra D."/>
            <person name="Gonzalez J."/>
            <person name="Henrissat B."/>
            <person name="Kuo A."/>
            <person name="Liang C."/>
            <person name="Lipzen A."/>
            <person name="Lutzoni F."/>
            <person name="Magnuson J."/>
            <person name="Mondo S."/>
            <person name="Nolan M."/>
            <person name="Ohm R."/>
            <person name="Pangilinan J."/>
            <person name="Park H.-J."/>
            <person name="Ramirez L."/>
            <person name="Alfaro M."/>
            <person name="Sun H."/>
            <person name="Tritt A."/>
            <person name="Yoshinaga Y."/>
            <person name="Zwiers L.-H."/>
            <person name="Turgeon B."/>
            <person name="Goodwin S."/>
            <person name="Spatafora J."/>
            <person name="Crous P."/>
            <person name="Grigoriev I."/>
        </authorList>
    </citation>
    <scope>NUCLEOTIDE SEQUENCE</scope>
    <source>
        <strain evidence="2">SCOH1-5</strain>
    </source>
</reference>
<dbReference type="EMBL" id="ML992672">
    <property type="protein sequence ID" value="KAF2212591.1"/>
    <property type="molecule type" value="Genomic_DNA"/>
</dbReference>
<feature type="region of interest" description="Disordered" evidence="1">
    <location>
        <begin position="1"/>
        <end position="21"/>
    </location>
</feature>
<protein>
    <recommendedName>
        <fullName evidence="4">RRM domain-containing protein</fullName>
    </recommendedName>
</protein>
<name>A0A6A6FGT5_9PEZI</name>
<sequence length="217" mass="24311">MVNKKSTLDKIRASAARVRASRTVVNKDSAWHRFDQQNVREHVERATANKNPPRATKRKAAAGEAEKPNKASKTHPESDIAMCRASVANVASNEFREASDPGREVSPEEPDFPASWTPAGGHFFGVKGTTPTKSLRIARIPGWRVEKFARAVGELLLEQEIEDHIRVRVKAAENEGIERSTDIFVEFEDAERAEEVKKMIHGKILDGRRLTLFFGEQ</sequence>
<evidence type="ECO:0000256" key="1">
    <source>
        <dbReference type="SAM" id="MobiDB-lite"/>
    </source>
</evidence>
<evidence type="ECO:0000313" key="3">
    <source>
        <dbReference type="Proteomes" id="UP000799539"/>
    </source>
</evidence>
<gene>
    <name evidence="2" type="ORF">CERZMDRAFT_90631</name>
</gene>
<proteinExistence type="predicted"/>
<accession>A0A6A6FGT5</accession>
<feature type="compositionally biased region" description="Basic and acidic residues" evidence="1">
    <location>
        <begin position="95"/>
        <end position="106"/>
    </location>
</feature>
<dbReference type="InterPro" id="IPR035979">
    <property type="entry name" value="RBD_domain_sf"/>
</dbReference>
<feature type="compositionally biased region" description="Basic and acidic residues" evidence="1">
    <location>
        <begin position="1"/>
        <end position="12"/>
    </location>
</feature>
<dbReference type="AlphaFoldDB" id="A0A6A6FGT5"/>